<dbReference type="Proteomes" id="UP000007718">
    <property type="component" value="Chromosome"/>
</dbReference>
<dbReference type="Pfam" id="PF09990">
    <property type="entry name" value="DUF2231"/>
    <property type="match status" value="1"/>
</dbReference>
<keyword evidence="1" id="KW-0812">Transmembrane</keyword>
<dbReference type="RefSeq" id="WP_013615703.1">
    <property type="nucleotide sequence ID" value="NC_015161.1"/>
</dbReference>
<evidence type="ECO:0000313" key="3">
    <source>
        <dbReference type="EMBL" id="ADY27095.1"/>
    </source>
</evidence>
<feature type="transmembrane region" description="Helical" evidence="1">
    <location>
        <begin position="161"/>
        <end position="181"/>
    </location>
</feature>
<evidence type="ECO:0000256" key="1">
    <source>
        <dbReference type="SAM" id="Phobius"/>
    </source>
</evidence>
<proteinExistence type="predicted"/>
<keyword evidence="1" id="KW-0472">Membrane</keyword>
<dbReference type="KEGG" id="dpt:Deipr_1964"/>
<reference evidence="3 4" key="2">
    <citation type="journal article" date="2012" name="Stand. Genomic Sci.">
        <title>Complete genome sequence of the orange-red pigmented, radioresistant Deinococcus proteolyticus type strain (MRP(T)).</title>
        <authorList>
            <person name="Copeland A."/>
            <person name="Zeytun A."/>
            <person name="Yassawong M."/>
            <person name="Nolan M."/>
            <person name="Lucas S."/>
            <person name="Hammon N."/>
            <person name="Deshpande S."/>
            <person name="Cheng J.F."/>
            <person name="Han C."/>
            <person name="Tapia R."/>
            <person name="Goodwin L.A."/>
            <person name="Pitluck S."/>
            <person name="Mavromatis K."/>
            <person name="Liolios K."/>
            <person name="Pagani I."/>
            <person name="Ivanova N."/>
            <person name="Mikhailova N."/>
            <person name="Pati A."/>
            <person name="Chen A."/>
            <person name="Palaniappan K."/>
            <person name="Land M."/>
            <person name="Hauser L."/>
            <person name="Jeffries C.D."/>
            <person name="Brambilla E.M."/>
            <person name="Rohde M."/>
            <person name="Sikorski J."/>
            <person name="Pukall R."/>
            <person name="Goker M."/>
            <person name="Detter J.C."/>
            <person name="Woyke T."/>
            <person name="Bristow J."/>
            <person name="Eisen J.A."/>
            <person name="Markowitz V."/>
            <person name="Hugenholtz P."/>
            <person name="Kyrpides N.C."/>
            <person name="Klenk H.P."/>
            <person name="Lapidus A."/>
        </authorList>
    </citation>
    <scope>NUCLEOTIDE SEQUENCE [LARGE SCALE GENOMIC DNA]</scope>
    <source>
        <strain evidence="4">ATCC 35074 / DSM 20540 / JCM 6276 / NBRC 101906 / NCIMB 13154 / VKM Ac-1939 / CCM 2703 / MRP</strain>
    </source>
</reference>
<feature type="transmembrane region" description="Helical" evidence="1">
    <location>
        <begin position="130"/>
        <end position="149"/>
    </location>
</feature>
<protein>
    <recommendedName>
        <fullName evidence="2">DUF2231 domain-containing protein</fullName>
    </recommendedName>
</protein>
<evidence type="ECO:0000313" key="4">
    <source>
        <dbReference type="Proteomes" id="UP000007718"/>
    </source>
</evidence>
<keyword evidence="4" id="KW-1185">Reference proteome</keyword>
<dbReference type="InterPro" id="IPR019251">
    <property type="entry name" value="DUF2231_TM"/>
</dbReference>
<dbReference type="EMBL" id="CP002536">
    <property type="protein sequence ID" value="ADY27095.1"/>
    <property type="molecule type" value="Genomic_DNA"/>
</dbReference>
<accession>F0RMF8</accession>
<evidence type="ECO:0000259" key="2">
    <source>
        <dbReference type="Pfam" id="PF09990"/>
    </source>
</evidence>
<dbReference type="HOGENOM" id="CLU_107155_0_0_0"/>
<gene>
    <name evidence="3" type="ordered locus">Deipr_1964</name>
</gene>
<keyword evidence="1" id="KW-1133">Transmembrane helix</keyword>
<dbReference type="STRING" id="693977.Deipr_1964"/>
<feature type="transmembrane region" description="Helical" evidence="1">
    <location>
        <begin position="95"/>
        <end position="115"/>
    </location>
</feature>
<dbReference type="AlphaFoldDB" id="F0RMF8"/>
<sequence length="186" mass="19456">MNLTFADTSPSNRAEDLLSEHSAVDGLSLEVQQALNAALDRLPEGVVGALRGEWLGHPLHPALVHLPLGGWIIAGMLDFAPLGHSAEERRRREQAADTALLLGTVGGLGAIASGWTEWSTARGQARRTGLIHGALNETAFLLNVGSLLARRRGQRGLGKALSGAGLGLALAGGLLGGQLVYRHRMG</sequence>
<reference evidence="4" key="1">
    <citation type="submission" date="2011-02" db="EMBL/GenBank/DDBJ databases">
        <title>The complete sequence of chromosome of Deinococcus proteolyticus DSM 20540.</title>
        <authorList>
            <consortium name="US DOE Joint Genome Institute (JGI-PGF)"/>
            <person name="Lucas S."/>
            <person name="Copeland A."/>
            <person name="Lapidus A."/>
            <person name="Bruce D."/>
            <person name="Goodwin L."/>
            <person name="Pitluck S."/>
            <person name="Kyrpides N."/>
            <person name="Mavromatis K."/>
            <person name="Pagani I."/>
            <person name="Ivanova N."/>
            <person name="Ovchinnikova G."/>
            <person name="Zeytun A."/>
            <person name="Detter J.C."/>
            <person name="Han C."/>
            <person name="Land M."/>
            <person name="Hauser L."/>
            <person name="Markowitz V."/>
            <person name="Cheng J.-F."/>
            <person name="Hugenholtz P."/>
            <person name="Woyke T."/>
            <person name="Wu D."/>
            <person name="Pukall R."/>
            <person name="Steenblock K."/>
            <person name="Brambilla E."/>
            <person name="Klenk H.-P."/>
            <person name="Eisen J.A."/>
        </authorList>
    </citation>
    <scope>NUCLEOTIDE SEQUENCE [LARGE SCALE GENOMIC DNA]</scope>
    <source>
        <strain evidence="4">ATCC 35074 / DSM 20540 / JCM 6276 / NBRC 101906 / NCIMB 13154 / VKM Ac-1939 / CCM 2703 / MRP</strain>
    </source>
</reference>
<dbReference type="eggNOG" id="COG4244">
    <property type="taxonomic scope" value="Bacteria"/>
</dbReference>
<feature type="domain" description="DUF2231" evidence="2">
    <location>
        <begin position="56"/>
        <end position="186"/>
    </location>
</feature>
<name>F0RMF8_DEIPM</name>
<dbReference type="OrthoDB" id="65597at2"/>
<organism evidence="3 4">
    <name type="scientific">Deinococcus proteolyticus (strain ATCC 35074 / DSM 20540 / JCM 6276 / NBRC 101906 / NCIMB 13154 / VKM Ac-1939 / CCM 2703 / MRP)</name>
    <dbReference type="NCBI Taxonomy" id="693977"/>
    <lineage>
        <taxon>Bacteria</taxon>
        <taxon>Thermotogati</taxon>
        <taxon>Deinococcota</taxon>
        <taxon>Deinococci</taxon>
        <taxon>Deinococcales</taxon>
        <taxon>Deinococcaceae</taxon>
        <taxon>Deinococcus</taxon>
    </lineage>
</organism>